<evidence type="ECO:0000259" key="1">
    <source>
        <dbReference type="Pfam" id="PF00542"/>
    </source>
</evidence>
<protein>
    <recommendedName>
        <fullName evidence="1">Large ribosomal subunit protein bL12 C-terminal domain-containing protein</fullName>
    </recommendedName>
</protein>
<name>A0ABV7QEY7_9PSEU</name>
<dbReference type="EMBL" id="JBHRWI010000015">
    <property type="protein sequence ID" value="MFC3510799.1"/>
    <property type="molecule type" value="Genomic_DNA"/>
</dbReference>
<comment type="caution">
    <text evidence="2">The sequence shown here is derived from an EMBL/GenBank/DDBJ whole genome shotgun (WGS) entry which is preliminary data.</text>
</comment>
<dbReference type="RefSeq" id="WP_377868490.1">
    <property type="nucleotide sequence ID" value="NZ_JBHMAY010000007.1"/>
</dbReference>
<dbReference type="Gene3D" id="3.30.1390.10">
    <property type="match status" value="1"/>
</dbReference>
<gene>
    <name evidence="2" type="ORF">ACFORO_11545</name>
</gene>
<dbReference type="InterPro" id="IPR013823">
    <property type="entry name" value="Ribosomal_bL12_C"/>
</dbReference>
<evidence type="ECO:0000313" key="2">
    <source>
        <dbReference type="EMBL" id="MFC3510799.1"/>
    </source>
</evidence>
<sequence length="100" mass="11138">MNIELLWLIVALLILGIVLSTGWGSSTRSLERRMTRLERKLDLVLDHLGVQQPGGDLARELDPLLREGKTIAAIKRYREVTGASLKEAKDAVDRMSGSVR</sequence>
<accession>A0ABV7QEY7</accession>
<keyword evidence="3" id="KW-1185">Reference proteome</keyword>
<dbReference type="InterPro" id="IPR014719">
    <property type="entry name" value="Ribosomal_bL12_C/ClpS-like"/>
</dbReference>
<evidence type="ECO:0000313" key="3">
    <source>
        <dbReference type="Proteomes" id="UP001595764"/>
    </source>
</evidence>
<proteinExistence type="predicted"/>
<dbReference type="Proteomes" id="UP001595764">
    <property type="component" value="Unassembled WGS sequence"/>
</dbReference>
<organism evidence="2 3">
    <name type="scientific">Amycolatopsis halotolerans</name>
    <dbReference type="NCBI Taxonomy" id="330083"/>
    <lineage>
        <taxon>Bacteria</taxon>
        <taxon>Bacillati</taxon>
        <taxon>Actinomycetota</taxon>
        <taxon>Actinomycetes</taxon>
        <taxon>Pseudonocardiales</taxon>
        <taxon>Pseudonocardiaceae</taxon>
        <taxon>Amycolatopsis</taxon>
    </lineage>
</organism>
<reference evidence="3" key="1">
    <citation type="journal article" date="2019" name="Int. J. Syst. Evol. Microbiol.">
        <title>The Global Catalogue of Microorganisms (GCM) 10K type strain sequencing project: providing services to taxonomists for standard genome sequencing and annotation.</title>
        <authorList>
            <consortium name="The Broad Institute Genomics Platform"/>
            <consortium name="The Broad Institute Genome Sequencing Center for Infectious Disease"/>
            <person name="Wu L."/>
            <person name="Ma J."/>
        </authorList>
    </citation>
    <scope>NUCLEOTIDE SEQUENCE [LARGE SCALE GENOMIC DNA]</scope>
    <source>
        <strain evidence="3">CGMCC 4.7682</strain>
    </source>
</reference>
<dbReference type="Pfam" id="PF00542">
    <property type="entry name" value="Ribosomal_L12"/>
    <property type="match status" value="1"/>
</dbReference>
<feature type="domain" description="Large ribosomal subunit protein bL12 C-terminal" evidence="1">
    <location>
        <begin position="69"/>
        <end position="97"/>
    </location>
</feature>